<dbReference type="Pfam" id="PF00873">
    <property type="entry name" value="ACR_tran"/>
    <property type="match status" value="1"/>
</dbReference>
<dbReference type="Gene3D" id="1.20.1640.10">
    <property type="entry name" value="Multidrug efflux transporter AcrB transmembrane domain"/>
    <property type="match status" value="1"/>
</dbReference>
<accession>A0A7X5SBB9</accession>
<dbReference type="InterPro" id="IPR001036">
    <property type="entry name" value="Acrflvin-R"/>
</dbReference>
<evidence type="ECO:0000313" key="2">
    <source>
        <dbReference type="EMBL" id="NEL79564.1"/>
    </source>
</evidence>
<evidence type="ECO:0000313" key="3">
    <source>
        <dbReference type="Proteomes" id="UP000471082"/>
    </source>
</evidence>
<feature type="transmembrane region" description="Helical" evidence="1">
    <location>
        <begin position="42"/>
        <end position="61"/>
    </location>
</feature>
<feature type="transmembrane region" description="Helical" evidence="1">
    <location>
        <begin position="92"/>
        <end position="115"/>
    </location>
</feature>
<keyword evidence="1" id="KW-0472">Membrane</keyword>
<sequence>VTVPEARAAMEKPLKAMSFPAGYSYTFDGGDYQNDGEAMGQMVFNLVIALVMIYVVMAAVFESLLFPAAIMSGVVFSIFGVFWLFWITGTSFGIMSFIGILVLMGVVVNNGIVMIEHINNLRRRGMGRTQALIEGSRERLRPIMMTMGTAILAMVPISLTSTTMFSDGPPYFPMARAIAGGLAFSTVVSLLFLPTIYAILDDMSNGAAALVRRARGVP</sequence>
<protein>
    <submittedName>
        <fullName evidence="2">Efflux RND transporter permease subunit</fullName>
    </submittedName>
</protein>
<feature type="transmembrane region" description="Helical" evidence="1">
    <location>
        <begin position="177"/>
        <end position="200"/>
    </location>
</feature>
<dbReference type="GO" id="GO:0005886">
    <property type="term" value="C:plasma membrane"/>
    <property type="evidence" value="ECO:0007669"/>
    <property type="project" value="TreeGrafter"/>
</dbReference>
<name>A0A7X5SBB9_XANPE</name>
<dbReference type="PRINTS" id="PR00702">
    <property type="entry name" value="ACRIFLAVINRP"/>
</dbReference>
<dbReference type="SUPFAM" id="SSF82866">
    <property type="entry name" value="Multidrug efflux transporter AcrB transmembrane domain"/>
    <property type="match status" value="1"/>
</dbReference>
<dbReference type="Proteomes" id="UP000471082">
    <property type="component" value="Unassembled WGS sequence"/>
</dbReference>
<keyword evidence="1" id="KW-0812">Transmembrane</keyword>
<comment type="caution">
    <text evidence="2">The sequence shown here is derived from an EMBL/GenBank/DDBJ whole genome shotgun (WGS) entry which is preliminary data.</text>
</comment>
<feature type="non-terminal residue" evidence="2">
    <location>
        <position position="218"/>
    </location>
</feature>
<dbReference type="Gene3D" id="3.30.70.1440">
    <property type="entry name" value="Multidrug efflux transporter AcrB pore domain"/>
    <property type="match status" value="1"/>
</dbReference>
<dbReference type="PANTHER" id="PTHR32063">
    <property type="match status" value="1"/>
</dbReference>
<feature type="transmembrane region" description="Helical" evidence="1">
    <location>
        <begin position="143"/>
        <end position="165"/>
    </location>
</feature>
<dbReference type="GO" id="GO:0042910">
    <property type="term" value="F:xenobiotic transmembrane transporter activity"/>
    <property type="evidence" value="ECO:0007669"/>
    <property type="project" value="TreeGrafter"/>
</dbReference>
<feature type="transmembrane region" description="Helical" evidence="1">
    <location>
        <begin position="68"/>
        <end position="86"/>
    </location>
</feature>
<proteinExistence type="predicted"/>
<gene>
    <name evidence="2" type="ORF">G3W61_25430</name>
</gene>
<reference evidence="2 3" key="1">
    <citation type="submission" date="2019-11" db="EMBL/GenBank/DDBJ databases">
        <title>Genome-resolved metagenomics to study the prevalence of co-infection and intraspecific heterogeneity among plant pathogen metapopulations.</title>
        <authorList>
            <person name="Newberry E."/>
            <person name="Bhandari R."/>
            <person name="Kemble J."/>
            <person name="Sikora E."/>
            <person name="Potnis N."/>
        </authorList>
    </citation>
    <scope>NUCLEOTIDE SEQUENCE [LARGE SCALE GENOMIC DNA]</scope>
    <source>
        <strain evidence="2">Xp_Tom_Tuscaloosa_18b</strain>
    </source>
</reference>
<evidence type="ECO:0000256" key="1">
    <source>
        <dbReference type="SAM" id="Phobius"/>
    </source>
</evidence>
<dbReference type="EMBL" id="JAAGYU010000750">
    <property type="protein sequence ID" value="NEL79564.1"/>
    <property type="molecule type" value="Genomic_DNA"/>
</dbReference>
<organism evidence="2 3">
    <name type="scientific">Xanthomonas perforans</name>
    <dbReference type="NCBI Taxonomy" id="442694"/>
    <lineage>
        <taxon>Bacteria</taxon>
        <taxon>Pseudomonadati</taxon>
        <taxon>Pseudomonadota</taxon>
        <taxon>Gammaproteobacteria</taxon>
        <taxon>Lysobacterales</taxon>
        <taxon>Lysobacteraceae</taxon>
        <taxon>Xanthomonas</taxon>
    </lineage>
</organism>
<dbReference type="AlphaFoldDB" id="A0A7X5SBB9"/>
<feature type="non-terminal residue" evidence="2">
    <location>
        <position position="1"/>
    </location>
</feature>
<dbReference type="PANTHER" id="PTHR32063:SF73">
    <property type="entry name" value="RND SUPERFAMILY EFFLUX PUMP PERMEASE COMPONENT 1"/>
    <property type="match status" value="1"/>
</dbReference>
<keyword evidence="1" id="KW-1133">Transmembrane helix</keyword>